<evidence type="ECO:0000313" key="2">
    <source>
        <dbReference type="Proteomes" id="UP000290657"/>
    </source>
</evidence>
<comment type="caution">
    <text evidence="1">The sequence shown here is derived from an EMBL/GenBank/DDBJ whole genome shotgun (WGS) entry which is preliminary data.</text>
</comment>
<protein>
    <recommendedName>
        <fullName evidence="3">ApeA N-terminal domain-containing protein</fullName>
    </recommendedName>
</protein>
<dbReference type="EMBL" id="PDKN01000003">
    <property type="protein sequence ID" value="RXJ58049.1"/>
    <property type="molecule type" value="Genomic_DNA"/>
</dbReference>
<sequence>MYSDKFKQTIIREWKELGFTHFRETIWTSVLQQVHLVRIRRFFKENDIKNVDISIVIPSKNETPNLKWTNYYETSGQCISTLRECFIPANSNNIKLTFCYKSEEEEKENEIQTLNVVNTLRLVFGVTIARKLLFIRHYSTDNNEPIMHSDKAFSSSFDIQELNMFNNPDIEGLKVLKIPEEANVLLESAFTQTFPRERFILLWIAFEVIINVFYKNENNGKKREKYFKNEIKSDIINEEVKRLFSVRCEMFKEGKVKSDKEIESAGWSLYSAIQLCIMGDCMQRDAFIKGYENTISNKKIKN</sequence>
<reference evidence="1 2" key="1">
    <citation type="submission" date="2017-10" db="EMBL/GenBank/DDBJ databases">
        <title>Genomics of the genus Arcobacter.</title>
        <authorList>
            <person name="Perez-Cataluna A."/>
            <person name="Figueras M.J."/>
        </authorList>
    </citation>
    <scope>NUCLEOTIDE SEQUENCE [LARGE SCALE GENOMIC DNA]</scope>
    <source>
        <strain evidence="1 2">CECT 8987</strain>
    </source>
</reference>
<dbReference type="OrthoDB" id="7107777at2"/>
<accession>A0A4Q0XQK0</accession>
<evidence type="ECO:0008006" key="3">
    <source>
        <dbReference type="Google" id="ProtNLM"/>
    </source>
</evidence>
<dbReference type="RefSeq" id="WP_128995912.1">
    <property type="nucleotide sequence ID" value="NZ_PDKN01000003.1"/>
</dbReference>
<proteinExistence type="predicted"/>
<dbReference type="Proteomes" id="UP000290657">
    <property type="component" value="Unassembled WGS sequence"/>
</dbReference>
<keyword evidence="2" id="KW-1185">Reference proteome</keyword>
<gene>
    <name evidence="1" type="ORF">CRV04_05955</name>
</gene>
<dbReference type="AlphaFoldDB" id="A0A4Q0XQK0"/>
<evidence type="ECO:0000313" key="1">
    <source>
        <dbReference type="EMBL" id="RXJ58049.1"/>
    </source>
</evidence>
<organism evidence="1 2">
    <name type="scientific">Candidatus Marinarcus aquaticus</name>
    <dbReference type="NCBI Taxonomy" id="2044504"/>
    <lineage>
        <taxon>Bacteria</taxon>
        <taxon>Pseudomonadati</taxon>
        <taxon>Campylobacterota</taxon>
        <taxon>Epsilonproteobacteria</taxon>
        <taxon>Campylobacterales</taxon>
        <taxon>Arcobacteraceae</taxon>
        <taxon>Candidatus Marinarcus</taxon>
    </lineage>
</organism>
<name>A0A4Q0XQK0_9BACT</name>